<accession>A0AAV6XWG1</accession>
<sequence>MEENHHLLHPLLNPSTRNAAAATATSSFSTASAATTTALDDQEFNNLKLISSDWGIIFRLSLVAFIGIVSIWASHEASKGYAITIVNESSDTIVGKLFELFYVSNDEATRILIKASKTVENFLYPDHESHYKKPINHIILKLAGRNLTNNVIIDSRLDHEFVLNISPSIMEGTNFGQSTFQAVQQGMARIWVWDGQGKAPKNLIDGIVEYISSNLGGLAGLSDPKRVELPQVATVCWQHDSRTVAQFLEYCERDQPGFIRRLNQAMKDGWHDGKLDDVLGQPVQNLCTIYESLRYNYSSV</sequence>
<dbReference type="Pfam" id="PF04450">
    <property type="entry name" value="BSP"/>
    <property type="match status" value="1"/>
</dbReference>
<evidence type="ECO:0000313" key="2">
    <source>
        <dbReference type="Proteomes" id="UP000826271"/>
    </source>
</evidence>
<evidence type="ECO:0000313" key="1">
    <source>
        <dbReference type="EMBL" id="KAG8386718.1"/>
    </source>
</evidence>
<keyword evidence="2" id="KW-1185">Reference proteome</keyword>
<protein>
    <submittedName>
        <fullName evidence="1">Uncharacterized protein</fullName>
    </submittedName>
</protein>
<dbReference type="AlphaFoldDB" id="A0AAV6XWG1"/>
<dbReference type="Proteomes" id="UP000826271">
    <property type="component" value="Unassembled WGS sequence"/>
</dbReference>
<gene>
    <name evidence="1" type="ORF">BUALT_Bualt03G0178100</name>
</gene>
<dbReference type="PANTHER" id="PTHR33321">
    <property type="match status" value="1"/>
</dbReference>
<proteinExistence type="predicted"/>
<name>A0AAV6XWG1_9LAMI</name>
<organism evidence="1 2">
    <name type="scientific">Buddleja alternifolia</name>
    <dbReference type="NCBI Taxonomy" id="168488"/>
    <lineage>
        <taxon>Eukaryota</taxon>
        <taxon>Viridiplantae</taxon>
        <taxon>Streptophyta</taxon>
        <taxon>Embryophyta</taxon>
        <taxon>Tracheophyta</taxon>
        <taxon>Spermatophyta</taxon>
        <taxon>Magnoliopsida</taxon>
        <taxon>eudicotyledons</taxon>
        <taxon>Gunneridae</taxon>
        <taxon>Pentapetalae</taxon>
        <taxon>asterids</taxon>
        <taxon>lamiids</taxon>
        <taxon>Lamiales</taxon>
        <taxon>Scrophulariaceae</taxon>
        <taxon>Buddlejeae</taxon>
        <taxon>Buddleja</taxon>
    </lineage>
</organism>
<dbReference type="EMBL" id="WHWC01000003">
    <property type="protein sequence ID" value="KAG8386718.1"/>
    <property type="molecule type" value="Genomic_DNA"/>
</dbReference>
<reference evidence="1" key="1">
    <citation type="submission" date="2019-10" db="EMBL/GenBank/DDBJ databases">
        <authorList>
            <person name="Zhang R."/>
            <person name="Pan Y."/>
            <person name="Wang J."/>
            <person name="Ma R."/>
            <person name="Yu S."/>
        </authorList>
    </citation>
    <scope>NUCLEOTIDE SEQUENCE</scope>
    <source>
        <strain evidence="1">LA-IB0</strain>
        <tissue evidence="1">Leaf</tissue>
    </source>
</reference>
<comment type="caution">
    <text evidence="1">The sequence shown here is derived from an EMBL/GenBank/DDBJ whole genome shotgun (WGS) entry which is preliminary data.</text>
</comment>
<dbReference type="InterPro" id="IPR007541">
    <property type="entry name" value="Uncharacterised_BSP"/>
</dbReference>
<dbReference type="PANTHER" id="PTHR33321:SF3">
    <property type="entry name" value="OS05G0582000 PROTEIN"/>
    <property type="match status" value="1"/>
</dbReference>